<dbReference type="OrthoDB" id="1629525at2"/>
<keyword evidence="2" id="KW-0472">Membrane</keyword>
<dbReference type="Proteomes" id="UP000183469">
    <property type="component" value="Unassembled WGS sequence"/>
</dbReference>
<keyword evidence="2" id="KW-0812">Transmembrane</keyword>
<evidence type="ECO:0000313" key="3">
    <source>
        <dbReference type="EMBL" id="SEA03249.1"/>
    </source>
</evidence>
<dbReference type="AlphaFoldDB" id="A0A1H3XUY2"/>
<gene>
    <name evidence="3" type="ORF">SAMN05660648_01681</name>
</gene>
<feature type="compositionally biased region" description="Polar residues" evidence="1">
    <location>
        <begin position="160"/>
        <end position="170"/>
    </location>
</feature>
<sequence>MDKRTQRNHIRAAREWLGRADDSLAQDNDVQGDLKLMLARAELAHVGPSARSCRLKIWGRRGLALLTAVLLAVIFWWQPAAAPPAPEMPAPATPVAENVAAASQEPNLPLREIPVQAEQIAAEPKAEVPAQVPVTPLPEKNNAPAPSVEVDAPVSPTPQIPNQEKQQLMQSAGKILRQ</sequence>
<keyword evidence="2" id="KW-1133">Transmembrane helix</keyword>
<feature type="transmembrane region" description="Helical" evidence="2">
    <location>
        <begin position="58"/>
        <end position="77"/>
    </location>
</feature>
<protein>
    <recommendedName>
        <fullName evidence="5">Preprotein translocase subunit SecG</fullName>
    </recommendedName>
</protein>
<name>A0A1H3XUY2_SELRU</name>
<accession>A0A1H3XUY2</accession>
<organism evidence="3 4">
    <name type="scientific">Selenomonas ruminantium</name>
    <dbReference type="NCBI Taxonomy" id="971"/>
    <lineage>
        <taxon>Bacteria</taxon>
        <taxon>Bacillati</taxon>
        <taxon>Bacillota</taxon>
        <taxon>Negativicutes</taxon>
        <taxon>Selenomonadales</taxon>
        <taxon>Selenomonadaceae</taxon>
        <taxon>Selenomonas</taxon>
    </lineage>
</organism>
<evidence type="ECO:0000313" key="4">
    <source>
        <dbReference type="Proteomes" id="UP000183469"/>
    </source>
</evidence>
<evidence type="ECO:0008006" key="5">
    <source>
        <dbReference type="Google" id="ProtNLM"/>
    </source>
</evidence>
<proteinExistence type="predicted"/>
<evidence type="ECO:0000256" key="2">
    <source>
        <dbReference type="SAM" id="Phobius"/>
    </source>
</evidence>
<dbReference type="RefSeq" id="WP_074672052.1">
    <property type="nucleotide sequence ID" value="NZ_FNQG01000006.1"/>
</dbReference>
<feature type="region of interest" description="Disordered" evidence="1">
    <location>
        <begin position="124"/>
        <end position="178"/>
    </location>
</feature>
<reference evidence="3 4" key="1">
    <citation type="submission" date="2016-10" db="EMBL/GenBank/DDBJ databases">
        <authorList>
            <person name="de Groot N.N."/>
        </authorList>
    </citation>
    <scope>NUCLEOTIDE SEQUENCE [LARGE SCALE GENOMIC DNA]</scope>
    <source>
        <strain evidence="3 4">DSM 2872</strain>
    </source>
</reference>
<dbReference type="EMBL" id="FNQG01000006">
    <property type="protein sequence ID" value="SEA03249.1"/>
    <property type="molecule type" value="Genomic_DNA"/>
</dbReference>
<evidence type="ECO:0000256" key="1">
    <source>
        <dbReference type="SAM" id="MobiDB-lite"/>
    </source>
</evidence>